<evidence type="ECO:0000313" key="8">
    <source>
        <dbReference type="Proteomes" id="UP000762676"/>
    </source>
</evidence>
<evidence type="ECO:0000313" key="7">
    <source>
        <dbReference type="EMBL" id="GFS02726.1"/>
    </source>
</evidence>
<evidence type="ECO:0000256" key="6">
    <source>
        <dbReference type="SAM" id="SignalP"/>
    </source>
</evidence>
<keyword evidence="8" id="KW-1185">Reference proteome</keyword>
<name>A0AAV4I165_9GAST</name>
<dbReference type="Pfam" id="PF06083">
    <property type="entry name" value="IL17"/>
    <property type="match status" value="1"/>
</dbReference>
<comment type="subcellular location">
    <subcellularLocation>
        <location evidence="1">Secreted</location>
    </subcellularLocation>
</comment>
<dbReference type="GO" id="GO:0005125">
    <property type="term" value="F:cytokine activity"/>
    <property type="evidence" value="ECO:0007669"/>
    <property type="project" value="InterPro"/>
</dbReference>
<feature type="chain" id="PRO_5043484029" evidence="6">
    <location>
        <begin position="31"/>
        <end position="267"/>
    </location>
</feature>
<sequence>MGSKTFTKALQVLSALTIMTLLGLLNPTQAYVIGSKTNTKVTTGKERTDHNSFRFLSDRKWRAKHLIGGADRGDGKATEGPIDEDDKSSSMSNQNPFLRSKRDTSGSSSCEFPANLPQEVQQLNSFLNDSNYVGLIPQQDSFIPLPSNQPLDCPNPTGSWWPGNEINLRSTCPYIKEERDLGPDAYPRHLIQARCLCTDKCVGENINRCQEIRHSVTIFRLHGCQNGLALMKKEQVQVTLGCFCAAPEPNSGSSGNSDSDAGLPFIS</sequence>
<evidence type="ECO:0000256" key="4">
    <source>
        <dbReference type="ARBA" id="ARBA00022729"/>
    </source>
</evidence>
<protein>
    <submittedName>
        <fullName evidence="7">Interleukin-17-4</fullName>
    </submittedName>
</protein>
<dbReference type="AlphaFoldDB" id="A0AAV4I165"/>
<comment type="caution">
    <text evidence="7">The sequence shown here is derived from an EMBL/GenBank/DDBJ whole genome shotgun (WGS) entry which is preliminary data.</text>
</comment>
<dbReference type="InterPro" id="IPR029034">
    <property type="entry name" value="Cystine-knot_cytokine"/>
</dbReference>
<gene>
    <name evidence="7" type="ORF">ElyMa_006451700</name>
</gene>
<dbReference type="Gene3D" id="2.10.90.10">
    <property type="entry name" value="Cystine-knot cytokines"/>
    <property type="match status" value="1"/>
</dbReference>
<reference evidence="7 8" key="1">
    <citation type="journal article" date="2021" name="Elife">
        <title>Chloroplast acquisition without the gene transfer in kleptoplastic sea slugs, Plakobranchus ocellatus.</title>
        <authorList>
            <person name="Maeda T."/>
            <person name="Takahashi S."/>
            <person name="Yoshida T."/>
            <person name="Shimamura S."/>
            <person name="Takaki Y."/>
            <person name="Nagai Y."/>
            <person name="Toyoda A."/>
            <person name="Suzuki Y."/>
            <person name="Arimoto A."/>
            <person name="Ishii H."/>
            <person name="Satoh N."/>
            <person name="Nishiyama T."/>
            <person name="Hasebe M."/>
            <person name="Maruyama T."/>
            <person name="Minagawa J."/>
            <person name="Obokata J."/>
            <person name="Shigenobu S."/>
        </authorList>
    </citation>
    <scope>NUCLEOTIDE SEQUENCE [LARGE SCALE GENOMIC DNA]</scope>
</reference>
<dbReference type="SUPFAM" id="SSF57501">
    <property type="entry name" value="Cystine-knot cytokines"/>
    <property type="match status" value="1"/>
</dbReference>
<evidence type="ECO:0000256" key="2">
    <source>
        <dbReference type="ARBA" id="ARBA00007236"/>
    </source>
</evidence>
<comment type="similarity">
    <text evidence="2">Belongs to the IL-17 family.</text>
</comment>
<evidence type="ECO:0000256" key="3">
    <source>
        <dbReference type="ARBA" id="ARBA00022525"/>
    </source>
</evidence>
<dbReference type="Proteomes" id="UP000762676">
    <property type="component" value="Unassembled WGS sequence"/>
</dbReference>
<feature type="signal peptide" evidence="6">
    <location>
        <begin position="1"/>
        <end position="30"/>
    </location>
</feature>
<proteinExistence type="inferred from homology"/>
<organism evidence="7 8">
    <name type="scientific">Elysia marginata</name>
    <dbReference type="NCBI Taxonomy" id="1093978"/>
    <lineage>
        <taxon>Eukaryota</taxon>
        <taxon>Metazoa</taxon>
        <taxon>Spiralia</taxon>
        <taxon>Lophotrochozoa</taxon>
        <taxon>Mollusca</taxon>
        <taxon>Gastropoda</taxon>
        <taxon>Heterobranchia</taxon>
        <taxon>Euthyneura</taxon>
        <taxon>Panpulmonata</taxon>
        <taxon>Sacoglossa</taxon>
        <taxon>Placobranchoidea</taxon>
        <taxon>Plakobranchidae</taxon>
        <taxon>Elysia</taxon>
    </lineage>
</organism>
<evidence type="ECO:0000256" key="1">
    <source>
        <dbReference type="ARBA" id="ARBA00004613"/>
    </source>
</evidence>
<evidence type="ECO:0000256" key="5">
    <source>
        <dbReference type="SAM" id="MobiDB-lite"/>
    </source>
</evidence>
<keyword evidence="4 6" id="KW-0732">Signal</keyword>
<dbReference type="GO" id="GO:0005576">
    <property type="term" value="C:extracellular region"/>
    <property type="evidence" value="ECO:0007669"/>
    <property type="project" value="UniProtKB-SubCell"/>
</dbReference>
<feature type="region of interest" description="Disordered" evidence="5">
    <location>
        <begin position="66"/>
        <end position="113"/>
    </location>
</feature>
<keyword evidence="3" id="KW-0964">Secreted</keyword>
<dbReference type="EMBL" id="BMAT01012959">
    <property type="protein sequence ID" value="GFS02726.1"/>
    <property type="molecule type" value="Genomic_DNA"/>
</dbReference>
<accession>A0AAV4I165</accession>
<dbReference type="InterPro" id="IPR010345">
    <property type="entry name" value="IL-17_fam"/>
</dbReference>